<dbReference type="RefSeq" id="WP_232177001.1">
    <property type="nucleotide sequence ID" value="NZ_JAJPWV010000002.1"/>
</dbReference>
<dbReference type="EMBL" id="JAJPWV010000002">
    <property type="protein sequence ID" value="MCD8740610.1"/>
    <property type="molecule type" value="Genomic_DNA"/>
</dbReference>
<organism evidence="2 3">
    <name type="scientific">Mucilaginibacter roseus</name>
    <dbReference type="NCBI Taxonomy" id="1528868"/>
    <lineage>
        <taxon>Bacteria</taxon>
        <taxon>Pseudomonadati</taxon>
        <taxon>Bacteroidota</taxon>
        <taxon>Sphingobacteriia</taxon>
        <taxon>Sphingobacteriales</taxon>
        <taxon>Sphingobacteriaceae</taxon>
        <taxon>Mucilaginibacter</taxon>
    </lineage>
</organism>
<evidence type="ECO:0000313" key="3">
    <source>
        <dbReference type="Proteomes" id="UP001199919"/>
    </source>
</evidence>
<proteinExistence type="predicted"/>
<dbReference type="Proteomes" id="UP001199919">
    <property type="component" value="Unassembled WGS sequence"/>
</dbReference>
<gene>
    <name evidence="2" type="ORF">LT679_08370</name>
</gene>
<evidence type="ECO:0000313" key="2">
    <source>
        <dbReference type="EMBL" id="MCD8740610.1"/>
    </source>
</evidence>
<feature type="domain" description="DUF4325" evidence="1">
    <location>
        <begin position="26"/>
        <end position="81"/>
    </location>
</feature>
<comment type="caution">
    <text evidence="2">The sequence shown here is derived from an EMBL/GenBank/DDBJ whole genome shotgun (WGS) entry which is preliminary data.</text>
</comment>
<accession>A0ABS8U3G6</accession>
<protein>
    <submittedName>
        <fullName evidence="2">STAS-like domain-containing protein</fullName>
    </submittedName>
</protein>
<sequence length="109" mass="12627">MKTIFIYKYTNDFAENKDIARDLRINKIQPELDKNGRIKIDFDKVGSATQSFVHALISEVIRTYGIQILDNIHFENCNSRVQKIIEIVVEYVQDGIFDNDDNNQPSSNC</sequence>
<dbReference type="InterPro" id="IPR025474">
    <property type="entry name" value="DUF4325"/>
</dbReference>
<evidence type="ECO:0000259" key="1">
    <source>
        <dbReference type="Pfam" id="PF14213"/>
    </source>
</evidence>
<dbReference type="Pfam" id="PF14213">
    <property type="entry name" value="DUF4325"/>
    <property type="match status" value="1"/>
</dbReference>
<name>A0ABS8U3G6_9SPHI</name>
<reference evidence="2 3" key="1">
    <citation type="submission" date="2021-12" db="EMBL/GenBank/DDBJ databases">
        <title>Mucilaginibacter roseus genome.</title>
        <authorList>
            <person name="Ferreira J.R."/>
            <person name="Newman J.D."/>
        </authorList>
    </citation>
    <scope>NUCLEOTIDE SEQUENCE [LARGE SCALE GENOMIC DNA]</scope>
    <source>
        <strain evidence="2 3">LMG 28454</strain>
    </source>
</reference>
<keyword evidence="3" id="KW-1185">Reference proteome</keyword>